<sequence length="336" mass="37559">MASDDKCVLYICLFCAIVKGAIPSFKVYETEHSLAFLDISPVSEGHTQVIPKYHAKTLLDMPDEYLADIGPAIKKVARATGAEQYNILQNNGKLAFQHVDHVHFHVIPKNTPTDGLVLSVDDNWPSRQANKDDLSATLEKMKGRFAALKRRPMLYQCATAGVLYTSGDIIAQQLIEKRGLRNHDIARSARLGFYGGFLFGPIITKWLQFLQRLEFKTPLRGVLYKTYLDQGLLTPAVVAFFFGSMTLLEGKGISEATERISDNYVPTLIRNWGVFIPAQAINFTYVPPHLRFVFVGVVSLFWNTYLSSVNAVSVEHPHPHPHAVDASLVEVGEKQE</sequence>
<dbReference type="GO" id="GO:0009117">
    <property type="term" value="P:nucleotide metabolic process"/>
    <property type="evidence" value="ECO:0007669"/>
    <property type="project" value="TreeGrafter"/>
</dbReference>
<feature type="active site" description="Tele-AMP-histidine intermediate" evidence="6">
    <location>
        <position position="103"/>
    </location>
</feature>
<dbReference type="GO" id="GO:0003824">
    <property type="term" value="F:catalytic activity"/>
    <property type="evidence" value="ECO:0007669"/>
    <property type="project" value="InterPro"/>
</dbReference>
<evidence type="ECO:0000256" key="7">
    <source>
        <dbReference type="PIRSR" id="PIRSR601310-3"/>
    </source>
</evidence>
<dbReference type="PRINTS" id="PR00332">
    <property type="entry name" value="HISTRIAD"/>
</dbReference>
<dbReference type="InterPro" id="IPR007248">
    <property type="entry name" value="Mpv17_PMP22"/>
</dbReference>
<evidence type="ECO:0000256" key="8">
    <source>
        <dbReference type="PROSITE-ProRule" id="PRU00464"/>
    </source>
</evidence>
<comment type="caution">
    <text evidence="10">The sequence shown here is derived from an EMBL/GenBank/DDBJ whole genome shotgun (WGS) entry which is preliminary data.</text>
</comment>
<dbReference type="AlphaFoldDB" id="A0A4S4N266"/>
<evidence type="ECO:0000256" key="6">
    <source>
        <dbReference type="PIRSR" id="PIRSR601310-1"/>
    </source>
</evidence>
<evidence type="ECO:0000256" key="4">
    <source>
        <dbReference type="ARBA" id="ARBA00022989"/>
    </source>
</evidence>
<dbReference type="InterPro" id="IPR001310">
    <property type="entry name" value="Histidine_triad_HIT"/>
</dbReference>
<dbReference type="InterPro" id="IPR036265">
    <property type="entry name" value="HIT-like_sf"/>
</dbReference>
<evidence type="ECO:0000313" key="10">
    <source>
        <dbReference type="EMBL" id="THH33022.1"/>
    </source>
</evidence>
<dbReference type="Pfam" id="PF04117">
    <property type="entry name" value="Mpv17_PMP22"/>
    <property type="match status" value="1"/>
</dbReference>
<dbReference type="OrthoDB" id="430207at2759"/>
<dbReference type="PROSITE" id="PS51084">
    <property type="entry name" value="HIT_2"/>
    <property type="match status" value="1"/>
</dbReference>
<protein>
    <recommendedName>
        <fullName evidence="9">HIT domain-containing protein</fullName>
    </recommendedName>
</protein>
<evidence type="ECO:0000256" key="1">
    <source>
        <dbReference type="ARBA" id="ARBA00004141"/>
    </source>
</evidence>
<name>A0A4S4N266_9APHY</name>
<gene>
    <name evidence="10" type="ORF">EUX98_g1165</name>
</gene>
<dbReference type="PANTHER" id="PTHR46648:SF1">
    <property type="entry name" value="ADENOSINE 5'-MONOPHOSPHORAMIDASE HNT1"/>
    <property type="match status" value="1"/>
</dbReference>
<feature type="short sequence motif" description="Histidine triad motif" evidence="7 8">
    <location>
        <begin position="101"/>
        <end position="105"/>
    </location>
</feature>
<evidence type="ECO:0000256" key="3">
    <source>
        <dbReference type="ARBA" id="ARBA00022692"/>
    </source>
</evidence>
<dbReference type="Gene3D" id="3.30.428.10">
    <property type="entry name" value="HIT-like"/>
    <property type="match status" value="1"/>
</dbReference>
<keyword evidence="4" id="KW-1133">Transmembrane helix</keyword>
<organism evidence="10 11">
    <name type="scientific">Antrodiella citrinella</name>
    <dbReference type="NCBI Taxonomy" id="2447956"/>
    <lineage>
        <taxon>Eukaryota</taxon>
        <taxon>Fungi</taxon>
        <taxon>Dikarya</taxon>
        <taxon>Basidiomycota</taxon>
        <taxon>Agaricomycotina</taxon>
        <taxon>Agaricomycetes</taxon>
        <taxon>Polyporales</taxon>
        <taxon>Steccherinaceae</taxon>
        <taxon>Antrodiella</taxon>
    </lineage>
</organism>
<evidence type="ECO:0000259" key="9">
    <source>
        <dbReference type="PROSITE" id="PS51084"/>
    </source>
</evidence>
<dbReference type="CDD" id="cd01277">
    <property type="entry name" value="HINT_subgroup"/>
    <property type="match status" value="1"/>
</dbReference>
<evidence type="ECO:0000256" key="5">
    <source>
        <dbReference type="ARBA" id="ARBA00023136"/>
    </source>
</evidence>
<keyword evidence="5" id="KW-0472">Membrane</keyword>
<accession>A0A4S4N266</accession>
<evidence type="ECO:0000313" key="11">
    <source>
        <dbReference type="Proteomes" id="UP000308730"/>
    </source>
</evidence>
<dbReference type="EMBL" id="SGPM01000012">
    <property type="protein sequence ID" value="THH33022.1"/>
    <property type="molecule type" value="Genomic_DNA"/>
</dbReference>
<proteinExistence type="inferred from homology"/>
<dbReference type="Pfam" id="PF01230">
    <property type="entry name" value="HIT"/>
    <property type="match status" value="1"/>
</dbReference>
<dbReference type="InterPro" id="IPR019808">
    <property type="entry name" value="Histidine_triad_CS"/>
</dbReference>
<dbReference type="Proteomes" id="UP000308730">
    <property type="component" value="Unassembled WGS sequence"/>
</dbReference>
<keyword evidence="3" id="KW-0812">Transmembrane</keyword>
<reference evidence="10 11" key="1">
    <citation type="submission" date="2019-02" db="EMBL/GenBank/DDBJ databases">
        <title>Genome sequencing of the rare red list fungi Antrodiella citrinella (Flaviporus citrinellus).</title>
        <authorList>
            <person name="Buettner E."/>
            <person name="Kellner H."/>
        </authorList>
    </citation>
    <scope>NUCLEOTIDE SEQUENCE [LARGE SCALE GENOMIC DNA]</scope>
    <source>
        <strain evidence="10 11">DSM 108506</strain>
    </source>
</reference>
<dbReference type="PROSITE" id="PS00892">
    <property type="entry name" value="HIT_1"/>
    <property type="match status" value="1"/>
</dbReference>
<dbReference type="PANTHER" id="PTHR46648">
    <property type="entry name" value="HIT FAMILY PROTEIN 1"/>
    <property type="match status" value="1"/>
</dbReference>
<dbReference type="SUPFAM" id="SSF54197">
    <property type="entry name" value="HIT-like"/>
    <property type="match status" value="1"/>
</dbReference>
<keyword evidence="11" id="KW-1185">Reference proteome</keyword>
<dbReference type="InterPro" id="IPR039384">
    <property type="entry name" value="HINT"/>
</dbReference>
<dbReference type="InterPro" id="IPR011146">
    <property type="entry name" value="HIT-like"/>
</dbReference>
<comment type="similarity">
    <text evidence="2">Belongs to the peroxisomal membrane protein PXMP2/4 family.</text>
</comment>
<comment type="subcellular location">
    <subcellularLocation>
        <location evidence="1">Membrane</location>
        <topology evidence="1">Multi-pass membrane protein</topology>
    </subcellularLocation>
</comment>
<feature type="domain" description="HIT" evidence="9">
    <location>
        <begin position="13"/>
        <end position="117"/>
    </location>
</feature>
<dbReference type="GO" id="GO:0016020">
    <property type="term" value="C:membrane"/>
    <property type="evidence" value="ECO:0007669"/>
    <property type="project" value="UniProtKB-SubCell"/>
</dbReference>
<evidence type="ECO:0000256" key="2">
    <source>
        <dbReference type="ARBA" id="ARBA00006824"/>
    </source>
</evidence>